<accession>A0A3R5V1I8</accession>
<protein>
    <submittedName>
        <fullName evidence="1">Uncharacterized protein</fullName>
    </submittedName>
</protein>
<sequence>MKEYINNNYSPQLIDFNLSYPNEPLFPLLLPCGKLNRVPTNGEAFTCIIAIQLKSILAFYLHKTYSNILLDGAVLKLGSKELKLITSHNPPHEHKLKTVLMYESPFRNLLSLIPHHTFLEGKIYTNETAVHFGSKLASYILAEDKIHNAIGEILGTNIVPTSSKLWEATKFPIKPSSHLEFVPWPFPGTQIIKQGCGMMHGVAALKKQAIFSTSTLFRTDVKTWGQTFFRPS</sequence>
<keyword evidence="1" id="KW-0934">Plastid</keyword>
<dbReference type="GeneID" id="38947763"/>
<dbReference type="RefSeq" id="YP_009550708.1">
    <property type="nucleotide sequence ID" value="NC_040296.1"/>
</dbReference>
<dbReference type="AlphaFoldDB" id="A0A3R5V1I8"/>
<organism evidence="1">
    <name type="scientific">Eustigmatophyceae sp. Chic 10/23 P-6w</name>
    <dbReference type="NCBI Taxonomy" id="1446905"/>
    <lineage>
        <taxon>Eukaryota</taxon>
        <taxon>Sar</taxon>
        <taxon>Stramenopiles</taxon>
        <taxon>Ochrophyta</taxon>
        <taxon>Eustigmatophyceae</taxon>
    </lineage>
</organism>
<proteinExistence type="predicted"/>
<evidence type="ECO:0000313" key="1">
    <source>
        <dbReference type="EMBL" id="QAA11636.1"/>
    </source>
</evidence>
<reference evidence="1" key="1">
    <citation type="journal article" date="2019" name="Genome Biol. Evol.">
        <title>Plastid Genomes and Proteins Illuminate the Evolution of Eustigmatophyte Algae and Their Bacterial Endosymbionts.</title>
        <authorList>
            <person name="Sevcikova T."/>
            <person name="Yurchenko T."/>
            <person name="Fawley K.P."/>
            <person name="Amaral R."/>
            <person name="Strnad H."/>
            <person name="Santos L.M."/>
            <person name="Fawley M.W."/>
            <person name="Elias M."/>
        </authorList>
    </citation>
    <scope>NUCLEOTIDE SEQUENCE</scope>
</reference>
<dbReference type="EMBL" id="MK281454">
    <property type="protein sequence ID" value="QAA11636.1"/>
    <property type="molecule type" value="Genomic_DNA"/>
</dbReference>
<name>A0A3R5V1I8_9STRA</name>
<geneLocation type="plastid" evidence="1"/>
<gene>
    <name evidence="1" type="primary">orf232</name>
</gene>